<organism evidence="2 3">
    <name type="scientific">Methylotenera mobilis</name>
    <dbReference type="NCBI Taxonomy" id="359408"/>
    <lineage>
        <taxon>Bacteria</taxon>
        <taxon>Pseudomonadati</taxon>
        <taxon>Pseudomonadota</taxon>
        <taxon>Betaproteobacteria</taxon>
        <taxon>Nitrosomonadales</taxon>
        <taxon>Methylophilaceae</taxon>
        <taxon>Methylotenera</taxon>
    </lineage>
</organism>
<evidence type="ECO:0000313" key="2">
    <source>
        <dbReference type="EMBL" id="HBA09630.1"/>
    </source>
</evidence>
<name>A0A351RC59_9PROT</name>
<evidence type="ECO:0008006" key="4">
    <source>
        <dbReference type="Google" id="ProtNLM"/>
    </source>
</evidence>
<feature type="coiled-coil region" evidence="1">
    <location>
        <begin position="5"/>
        <end position="60"/>
    </location>
</feature>
<dbReference type="AlphaFoldDB" id="A0A351RC59"/>
<evidence type="ECO:0000313" key="3">
    <source>
        <dbReference type="Proteomes" id="UP000264313"/>
    </source>
</evidence>
<keyword evidence="1" id="KW-0175">Coiled coil</keyword>
<dbReference type="EMBL" id="DNAA01000210">
    <property type="protein sequence ID" value="HBA09630.1"/>
    <property type="molecule type" value="Genomic_DNA"/>
</dbReference>
<gene>
    <name evidence="2" type="ORF">DCW48_08785</name>
</gene>
<proteinExistence type="predicted"/>
<sequence length="62" mass="6958">MDADLTALEQKLLQLIARYNELRDENARLRLDLGAMESDAALLKANMAKASERIEALMQTLP</sequence>
<evidence type="ECO:0000256" key="1">
    <source>
        <dbReference type="SAM" id="Coils"/>
    </source>
</evidence>
<reference evidence="2 3" key="1">
    <citation type="journal article" date="2018" name="Nat. Biotechnol.">
        <title>A standardized bacterial taxonomy based on genome phylogeny substantially revises the tree of life.</title>
        <authorList>
            <person name="Parks D.H."/>
            <person name="Chuvochina M."/>
            <person name="Waite D.W."/>
            <person name="Rinke C."/>
            <person name="Skarshewski A."/>
            <person name="Chaumeil P.A."/>
            <person name="Hugenholtz P."/>
        </authorList>
    </citation>
    <scope>NUCLEOTIDE SEQUENCE [LARGE SCALE GENOMIC DNA]</scope>
    <source>
        <strain evidence="2">UBA9958</strain>
    </source>
</reference>
<protein>
    <recommendedName>
        <fullName evidence="4">DUF904 domain-containing protein</fullName>
    </recommendedName>
</protein>
<comment type="caution">
    <text evidence="2">The sequence shown here is derived from an EMBL/GenBank/DDBJ whole genome shotgun (WGS) entry which is preliminary data.</text>
</comment>
<accession>A0A351RC59</accession>
<dbReference type="Proteomes" id="UP000264313">
    <property type="component" value="Unassembled WGS sequence"/>
</dbReference>